<evidence type="ECO:0000256" key="1">
    <source>
        <dbReference type="SAM" id="MobiDB-lite"/>
    </source>
</evidence>
<evidence type="ECO:0000313" key="2">
    <source>
        <dbReference type="EMBL" id="KAL3689486.1"/>
    </source>
</evidence>
<organism evidence="2 3">
    <name type="scientific">Riccia sorocarpa</name>
    <dbReference type="NCBI Taxonomy" id="122646"/>
    <lineage>
        <taxon>Eukaryota</taxon>
        <taxon>Viridiplantae</taxon>
        <taxon>Streptophyta</taxon>
        <taxon>Embryophyta</taxon>
        <taxon>Marchantiophyta</taxon>
        <taxon>Marchantiopsida</taxon>
        <taxon>Marchantiidae</taxon>
        <taxon>Marchantiales</taxon>
        <taxon>Ricciaceae</taxon>
        <taxon>Riccia</taxon>
    </lineage>
</organism>
<feature type="compositionally biased region" description="Polar residues" evidence="1">
    <location>
        <begin position="86"/>
        <end position="103"/>
    </location>
</feature>
<sequence length="436" mass="49479">MTLNVFTEKGDQKPLETNIIGVCETFHIYRQHLRREGKIEVHHDEKQRERIYYRHSSKSAKISRMLKSGGSKSKSISPPGPGECLGQTNGKDSTGVGTVANTQTGDPTQLKVLFKANVSANGQLALKLPHQINATIAGPSNGNTTQASYASKLTAEENGWPCFPEKWARNLEAWKAARARRNDTLTATAKSAECINKNTTRFQRLKHINMEESPYHELNLAAELTDDMREEIKSTFQFLRQSQPQTVGKVVRALMSPQQVANRFHFLREKTFVLYTVDISLARNTVAEWAKTYLHQEMGIQVHIIRVLNKHCYLITVEGEEYRDLSWMEYLYPESGHSVRTCLIRKQKSQEGKKSKAEQEAKDAPQPTPRLASCAERKGKTNRQSITDVVTKKPPSRFLTKRSKTMMKRKDVHMYLSRFITVALESSPTQTVVYAP</sequence>
<feature type="region of interest" description="Disordered" evidence="1">
    <location>
        <begin position="345"/>
        <end position="397"/>
    </location>
</feature>
<protein>
    <submittedName>
        <fullName evidence="2">Uncharacterized protein</fullName>
    </submittedName>
</protein>
<comment type="caution">
    <text evidence="2">The sequence shown here is derived from an EMBL/GenBank/DDBJ whole genome shotgun (WGS) entry which is preliminary data.</text>
</comment>
<dbReference type="EMBL" id="JBJQOH010000004">
    <property type="protein sequence ID" value="KAL3689486.1"/>
    <property type="molecule type" value="Genomic_DNA"/>
</dbReference>
<gene>
    <name evidence="2" type="ORF">R1sor_015795</name>
</gene>
<proteinExistence type="predicted"/>
<reference evidence="2 3" key="1">
    <citation type="submission" date="2024-09" db="EMBL/GenBank/DDBJ databases">
        <title>Chromosome-scale assembly of Riccia sorocarpa.</title>
        <authorList>
            <person name="Paukszto L."/>
        </authorList>
    </citation>
    <scope>NUCLEOTIDE SEQUENCE [LARGE SCALE GENOMIC DNA]</scope>
    <source>
        <strain evidence="2">LP-2024</strain>
        <tissue evidence="2">Aerial parts of the thallus</tissue>
    </source>
</reference>
<feature type="compositionally biased region" description="Low complexity" evidence="1">
    <location>
        <begin position="67"/>
        <end position="77"/>
    </location>
</feature>
<keyword evidence="3" id="KW-1185">Reference proteome</keyword>
<accession>A0ABD3HHD8</accession>
<evidence type="ECO:0000313" key="3">
    <source>
        <dbReference type="Proteomes" id="UP001633002"/>
    </source>
</evidence>
<feature type="compositionally biased region" description="Basic and acidic residues" evidence="1">
    <location>
        <begin position="348"/>
        <end position="363"/>
    </location>
</feature>
<dbReference type="AlphaFoldDB" id="A0ABD3HHD8"/>
<name>A0ABD3HHD8_9MARC</name>
<dbReference type="Proteomes" id="UP001633002">
    <property type="component" value="Unassembled WGS sequence"/>
</dbReference>
<feature type="region of interest" description="Disordered" evidence="1">
    <location>
        <begin position="62"/>
        <end position="103"/>
    </location>
</feature>